<dbReference type="OrthoDB" id="2278929at2759"/>
<sequence>EFGDAEQVCDQENTSPYCSPSPNDTWNNGTSHSFIWNPSFPFYSTSETIDLYLYYKENLQFKPIKNWTALPCNSGSLMAQVDDSWFPSPLYNQSQKQWTMYGFYLPSFMNPIQELSNPDSQYPRPFNFSIVRMYAPHHMNFT</sequence>
<name>A0A1X2IH13_9FUNG</name>
<proteinExistence type="predicted"/>
<dbReference type="AlphaFoldDB" id="A0A1X2IH13"/>
<gene>
    <name evidence="2" type="ORF">BCR42DRAFT_327626</name>
</gene>
<evidence type="ECO:0000313" key="2">
    <source>
        <dbReference type="EMBL" id="ORZ16332.1"/>
    </source>
</evidence>
<comment type="caution">
    <text evidence="2">The sequence shown here is derived from an EMBL/GenBank/DDBJ whole genome shotgun (WGS) entry which is preliminary data.</text>
</comment>
<protein>
    <submittedName>
        <fullName evidence="2">Uncharacterized protein</fullName>
    </submittedName>
</protein>
<dbReference type="STRING" id="90262.A0A1X2IH13"/>
<reference evidence="2 3" key="1">
    <citation type="submission" date="2016-07" db="EMBL/GenBank/DDBJ databases">
        <title>Pervasive Adenine N6-methylation of Active Genes in Fungi.</title>
        <authorList>
            <consortium name="DOE Joint Genome Institute"/>
            <person name="Mondo S.J."/>
            <person name="Dannebaum R.O."/>
            <person name="Kuo R.C."/>
            <person name="Labutti K."/>
            <person name="Haridas S."/>
            <person name="Kuo A."/>
            <person name="Salamov A."/>
            <person name="Ahrendt S.R."/>
            <person name="Lipzen A."/>
            <person name="Sullivan W."/>
            <person name="Andreopoulos W.B."/>
            <person name="Clum A."/>
            <person name="Lindquist E."/>
            <person name="Daum C."/>
            <person name="Ramamoorthy G.K."/>
            <person name="Gryganskyi A."/>
            <person name="Culley D."/>
            <person name="Magnuson J.K."/>
            <person name="James T.Y."/>
            <person name="O'Malley M.A."/>
            <person name="Stajich J.E."/>
            <person name="Spatafora J.W."/>
            <person name="Visel A."/>
            <person name="Grigoriev I.V."/>
        </authorList>
    </citation>
    <scope>NUCLEOTIDE SEQUENCE [LARGE SCALE GENOMIC DNA]</scope>
    <source>
        <strain evidence="2 3">NRRL 1336</strain>
    </source>
</reference>
<evidence type="ECO:0000313" key="3">
    <source>
        <dbReference type="Proteomes" id="UP000193560"/>
    </source>
</evidence>
<evidence type="ECO:0000256" key="1">
    <source>
        <dbReference type="SAM" id="MobiDB-lite"/>
    </source>
</evidence>
<dbReference type="EMBL" id="MCGE01000011">
    <property type="protein sequence ID" value="ORZ16332.1"/>
    <property type="molecule type" value="Genomic_DNA"/>
</dbReference>
<dbReference type="Proteomes" id="UP000193560">
    <property type="component" value="Unassembled WGS sequence"/>
</dbReference>
<organism evidence="2 3">
    <name type="scientific">Absidia repens</name>
    <dbReference type="NCBI Taxonomy" id="90262"/>
    <lineage>
        <taxon>Eukaryota</taxon>
        <taxon>Fungi</taxon>
        <taxon>Fungi incertae sedis</taxon>
        <taxon>Mucoromycota</taxon>
        <taxon>Mucoromycotina</taxon>
        <taxon>Mucoromycetes</taxon>
        <taxon>Mucorales</taxon>
        <taxon>Cunninghamellaceae</taxon>
        <taxon>Absidia</taxon>
    </lineage>
</organism>
<feature type="region of interest" description="Disordered" evidence="1">
    <location>
        <begin position="1"/>
        <end position="22"/>
    </location>
</feature>
<feature type="compositionally biased region" description="Polar residues" evidence="1">
    <location>
        <begin position="10"/>
        <end position="22"/>
    </location>
</feature>
<keyword evidence="3" id="KW-1185">Reference proteome</keyword>
<feature type="non-terminal residue" evidence="2">
    <location>
        <position position="1"/>
    </location>
</feature>
<accession>A0A1X2IH13</accession>